<evidence type="ECO:0000256" key="5">
    <source>
        <dbReference type="ARBA" id="ARBA00023136"/>
    </source>
</evidence>
<organism evidence="8 9">
    <name type="scientific">Alicyclobacillus dauci</name>
    <dbReference type="NCBI Taxonomy" id="1475485"/>
    <lineage>
        <taxon>Bacteria</taxon>
        <taxon>Bacillati</taxon>
        <taxon>Bacillota</taxon>
        <taxon>Bacilli</taxon>
        <taxon>Bacillales</taxon>
        <taxon>Alicyclobacillaceae</taxon>
        <taxon>Alicyclobacillus</taxon>
    </lineage>
</organism>
<dbReference type="PANTHER" id="PTHR23508">
    <property type="entry name" value="CARBOXYLIC ACID TRANSPORTER PROTEIN HOMOLOG"/>
    <property type="match status" value="1"/>
</dbReference>
<feature type="transmembrane region" description="Helical" evidence="6">
    <location>
        <begin position="313"/>
        <end position="329"/>
    </location>
</feature>
<keyword evidence="3 6" id="KW-0812">Transmembrane</keyword>
<evidence type="ECO:0000259" key="7">
    <source>
        <dbReference type="PROSITE" id="PS50850"/>
    </source>
</evidence>
<evidence type="ECO:0000256" key="4">
    <source>
        <dbReference type="ARBA" id="ARBA00022989"/>
    </source>
</evidence>
<name>A0ABY6Z5K4_9BACL</name>
<dbReference type="SUPFAM" id="SSF103473">
    <property type="entry name" value="MFS general substrate transporter"/>
    <property type="match status" value="1"/>
</dbReference>
<feature type="transmembrane region" description="Helical" evidence="6">
    <location>
        <begin position="247"/>
        <end position="269"/>
    </location>
</feature>
<feature type="transmembrane region" description="Helical" evidence="6">
    <location>
        <begin position="155"/>
        <end position="175"/>
    </location>
</feature>
<evidence type="ECO:0000313" key="8">
    <source>
        <dbReference type="EMBL" id="WAH38035.1"/>
    </source>
</evidence>
<dbReference type="Pfam" id="PF07690">
    <property type="entry name" value="MFS_1"/>
    <property type="match status" value="1"/>
</dbReference>
<feature type="transmembrane region" description="Helical" evidence="6">
    <location>
        <begin position="53"/>
        <end position="74"/>
    </location>
</feature>
<evidence type="ECO:0000256" key="1">
    <source>
        <dbReference type="ARBA" id="ARBA00004651"/>
    </source>
</evidence>
<feature type="transmembrane region" description="Helical" evidence="6">
    <location>
        <begin position="335"/>
        <end position="354"/>
    </location>
</feature>
<dbReference type="RefSeq" id="WP_268045580.1">
    <property type="nucleotide sequence ID" value="NZ_CP104064.1"/>
</dbReference>
<dbReference type="InterPro" id="IPR036259">
    <property type="entry name" value="MFS_trans_sf"/>
</dbReference>
<protein>
    <submittedName>
        <fullName evidence="8">MFS transporter</fullName>
    </submittedName>
</protein>
<evidence type="ECO:0000256" key="3">
    <source>
        <dbReference type="ARBA" id="ARBA00022692"/>
    </source>
</evidence>
<keyword evidence="4 6" id="KW-1133">Transmembrane helix</keyword>
<feature type="transmembrane region" description="Helical" evidence="6">
    <location>
        <begin position="181"/>
        <end position="201"/>
    </location>
</feature>
<evidence type="ECO:0000256" key="6">
    <source>
        <dbReference type="SAM" id="Phobius"/>
    </source>
</evidence>
<evidence type="ECO:0000256" key="2">
    <source>
        <dbReference type="ARBA" id="ARBA00022448"/>
    </source>
</evidence>
<feature type="transmembrane region" description="Helical" evidence="6">
    <location>
        <begin position="281"/>
        <end position="301"/>
    </location>
</feature>
<feature type="domain" description="Major facilitator superfamily (MFS) profile" evidence="7">
    <location>
        <begin position="17"/>
        <end position="431"/>
    </location>
</feature>
<reference evidence="8" key="1">
    <citation type="submission" date="2022-08" db="EMBL/GenBank/DDBJ databases">
        <title>Alicyclobacillus dauci DSM2870, complete genome.</title>
        <authorList>
            <person name="Wang Q."/>
            <person name="Cai R."/>
            <person name="Wang Z."/>
        </authorList>
    </citation>
    <scope>NUCLEOTIDE SEQUENCE</scope>
    <source>
        <strain evidence="8">DSM 28700</strain>
    </source>
</reference>
<keyword evidence="2" id="KW-0813">Transport</keyword>
<dbReference type="EMBL" id="CP104064">
    <property type="protein sequence ID" value="WAH38035.1"/>
    <property type="molecule type" value="Genomic_DNA"/>
</dbReference>
<sequence>MKSKFRLPRAAKASWGMLALTWFLWMMNANDREIMYRVQPEIVKEWHLSPGAWSAMISAVFLAYALIALPAGILSDRIGRGWRRKITQVWYMVIFTTVSIFIGIRATSMHWWQFILWRVLGLGAAGGAEATNVAQCAEYWAPEDRGFALGLHHTGYPVGALAGGAVCAWILAAFGGENWRYIFLITPLIGYLLAVALWMFANQHTYGQVNAFARSNGLTAPEDEAPVKMGASEQWALTKSALANRHVLLTVFSAALINFAQTMGLWFLSPYLAFVMGKSPAYAAIIGVVPYITGWLGQLIWGYISDYLGRKNTLVILAIWYAVSILLLTQIHSVAMMWVILLVWGLGLNAVFPVQYAMMADHAPKAAGSAMGFLLMLVFLGSVPAAPLEGWLIQAAGGWSTSSGYVAGFFVAAAAAVVAMVLQLFTKDAKSAAKRKGIASAEAQHGHI</sequence>
<comment type="subcellular location">
    <subcellularLocation>
        <location evidence="1">Cell membrane</location>
        <topology evidence="1">Multi-pass membrane protein</topology>
    </subcellularLocation>
</comment>
<dbReference type="Gene3D" id="1.20.1250.20">
    <property type="entry name" value="MFS general substrate transporter like domains"/>
    <property type="match status" value="2"/>
</dbReference>
<dbReference type="InterPro" id="IPR020846">
    <property type="entry name" value="MFS_dom"/>
</dbReference>
<feature type="transmembrane region" description="Helical" evidence="6">
    <location>
        <begin position="110"/>
        <end position="134"/>
    </location>
</feature>
<gene>
    <name evidence="8" type="ORF">NZD86_05980</name>
</gene>
<dbReference type="PROSITE" id="PS50850">
    <property type="entry name" value="MFS"/>
    <property type="match status" value="1"/>
</dbReference>
<feature type="transmembrane region" description="Helical" evidence="6">
    <location>
        <begin position="86"/>
        <end position="104"/>
    </location>
</feature>
<evidence type="ECO:0000313" key="9">
    <source>
        <dbReference type="Proteomes" id="UP001164803"/>
    </source>
</evidence>
<keyword evidence="5 6" id="KW-0472">Membrane</keyword>
<feature type="transmembrane region" description="Helical" evidence="6">
    <location>
        <begin position="405"/>
        <end position="426"/>
    </location>
</feature>
<feature type="transmembrane region" description="Helical" evidence="6">
    <location>
        <begin position="366"/>
        <end position="385"/>
    </location>
</feature>
<dbReference type="Proteomes" id="UP001164803">
    <property type="component" value="Chromosome"/>
</dbReference>
<proteinExistence type="predicted"/>
<dbReference type="PANTHER" id="PTHR23508:SF10">
    <property type="entry name" value="CARBOXYLIC ACID TRANSPORTER PROTEIN HOMOLOG"/>
    <property type="match status" value="1"/>
</dbReference>
<keyword evidence="9" id="KW-1185">Reference proteome</keyword>
<accession>A0ABY6Z5K4</accession>
<dbReference type="InterPro" id="IPR011701">
    <property type="entry name" value="MFS"/>
</dbReference>